<dbReference type="Gene3D" id="3.40.50.300">
    <property type="entry name" value="P-loop containing nucleotide triphosphate hydrolases"/>
    <property type="match status" value="1"/>
</dbReference>
<dbReference type="CDD" id="cd01856">
    <property type="entry name" value="YlqF"/>
    <property type="match status" value="1"/>
</dbReference>
<dbReference type="OrthoDB" id="9779790at2"/>
<reference evidence="7 8" key="1">
    <citation type="submission" date="2018-04" db="EMBL/GenBank/DDBJ databases">
        <title>Complete genome sequence of Hydrogenophilus thermoluteolus TH-1.</title>
        <authorList>
            <person name="Arai H."/>
        </authorList>
    </citation>
    <scope>NUCLEOTIDE SEQUENCE [LARGE SCALE GENOMIC DNA]</scope>
    <source>
        <strain evidence="7 8">TH-1</strain>
    </source>
</reference>
<dbReference type="PANTHER" id="PTHR45782">
    <property type="entry name" value="MITOCHONDRIAL RIBOSOME-ASSOCIATED GTPASE 1"/>
    <property type="match status" value="1"/>
</dbReference>
<comment type="similarity">
    <text evidence="3">Belongs to the TRAFAC class YlqF/YawG GTPase family. MTG1 subfamily.</text>
</comment>
<feature type="binding site" evidence="4">
    <location>
        <begin position="60"/>
        <end position="63"/>
    </location>
    <ligand>
        <name>GTP</name>
        <dbReference type="ChEBI" id="CHEBI:37565"/>
    </ligand>
</feature>
<feature type="compositionally biased region" description="Basic and acidic residues" evidence="5">
    <location>
        <begin position="292"/>
        <end position="317"/>
    </location>
</feature>
<dbReference type="Gene3D" id="1.10.1580.10">
    <property type="match status" value="1"/>
</dbReference>
<feature type="binding site" evidence="4">
    <location>
        <begin position="126"/>
        <end position="131"/>
    </location>
    <ligand>
        <name>GTP</name>
        <dbReference type="ChEBI" id="CHEBI:37565"/>
    </ligand>
</feature>
<dbReference type="InterPro" id="IPR027417">
    <property type="entry name" value="P-loop_NTPase"/>
</dbReference>
<feature type="domain" description="CP-type G" evidence="6">
    <location>
        <begin position="14"/>
        <end position="174"/>
    </location>
</feature>
<comment type="function">
    <text evidence="3">Required for a late step of 50S ribosomal subunit assembly. Has GTPase activity.</text>
</comment>
<evidence type="ECO:0000256" key="1">
    <source>
        <dbReference type="ARBA" id="ARBA00022741"/>
    </source>
</evidence>
<protein>
    <recommendedName>
        <fullName evidence="3">Ribosome biogenesis GTPase A</fullName>
    </recommendedName>
</protein>
<dbReference type="GO" id="GO:0006412">
    <property type="term" value="P:translation"/>
    <property type="evidence" value="ECO:0007669"/>
    <property type="project" value="TreeGrafter"/>
</dbReference>
<evidence type="ECO:0000256" key="2">
    <source>
        <dbReference type="ARBA" id="ARBA00023134"/>
    </source>
</evidence>
<dbReference type="InterPro" id="IPR030378">
    <property type="entry name" value="G_CP_dom"/>
</dbReference>
<dbReference type="SUPFAM" id="SSF52540">
    <property type="entry name" value="P-loop containing nucleoside triphosphate hydrolases"/>
    <property type="match status" value="1"/>
</dbReference>
<dbReference type="PIRSF" id="PIRSF006230">
    <property type="entry name" value="MG442"/>
    <property type="match status" value="1"/>
</dbReference>
<dbReference type="KEGG" id="htl:HPTL_1572"/>
<dbReference type="Proteomes" id="UP000262004">
    <property type="component" value="Chromosome"/>
</dbReference>
<dbReference type="InterPro" id="IPR023179">
    <property type="entry name" value="GTP-bd_ortho_bundle_sf"/>
</dbReference>
<dbReference type="GO" id="GO:0005737">
    <property type="term" value="C:cytoplasm"/>
    <property type="evidence" value="ECO:0007669"/>
    <property type="project" value="UniProtKB-SubCell"/>
</dbReference>
<dbReference type="EMBL" id="AP018558">
    <property type="protein sequence ID" value="BBD77832.1"/>
    <property type="molecule type" value="Genomic_DNA"/>
</dbReference>
<keyword evidence="1 3" id="KW-0547">Nucleotide-binding</keyword>
<evidence type="ECO:0000259" key="6">
    <source>
        <dbReference type="PROSITE" id="PS51721"/>
    </source>
</evidence>
<feature type="region of interest" description="Disordered" evidence="5">
    <location>
        <begin position="288"/>
        <end position="326"/>
    </location>
</feature>
<dbReference type="PANTHER" id="PTHR45782:SF4">
    <property type="entry name" value="MITOCHONDRIAL RIBOSOME-ASSOCIATED GTPASE 1"/>
    <property type="match status" value="1"/>
</dbReference>
<evidence type="ECO:0000313" key="7">
    <source>
        <dbReference type="EMBL" id="BBD77832.1"/>
    </source>
</evidence>
<gene>
    <name evidence="7" type="ORF">HPTL_1572</name>
</gene>
<keyword evidence="2 3" id="KW-0342">GTP-binding</keyword>
<dbReference type="InterPro" id="IPR019991">
    <property type="entry name" value="GTP-bd_ribosome_bgen"/>
</dbReference>
<sequence>MAIQWFPGHMHATRKRLQEALAEVDVVIEVLDARIPAASRNPLLETLRRSRQKPCLKLLNKSDLADPERTERWRAALQQEAGVATLALCAHQPADVRQVIPAAQSLAPHRNHPTKPLRMMIVGIPNVGKSTLLNALLKRKAAKVGDEPAVTKAVQRYHLDGLRTIFDTPGMMWPKIEIEHDGWMLAACHAIGRNAVREEEVALALITTLQEEGYAERIAKRYGLPETLITASHPEAILEAIAERRGCVARGGVIDWERAALVFLQDFRDGRLGRVTLETPESRTLRIARATTGDKSDMIETASRCDEHHDAESETTDKTGSGAPKR</sequence>
<dbReference type="Pfam" id="PF01926">
    <property type="entry name" value="MMR_HSR1"/>
    <property type="match status" value="1"/>
</dbReference>
<dbReference type="PROSITE" id="PS51721">
    <property type="entry name" value="G_CP"/>
    <property type="match status" value="1"/>
</dbReference>
<dbReference type="InterPro" id="IPR006073">
    <property type="entry name" value="GTP-bd"/>
</dbReference>
<evidence type="ECO:0000313" key="8">
    <source>
        <dbReference type="Proteomes" id="UP000262004"/>
    </source>
</evidence>
<organism evidence="7 8">
    <name type="scientific">Hydrogenophilus thermoluteolus</name>
    <name type="common">Pseudomonas hydrogenothermophila</name>
    <dbReference type="NCBI Taxonomy" id="297"/>
    <lineage>
        <taxon>Bacteria</taxon>
        <taxon>Pseudomonadati</taxon>
        <taxon>Pseudomonadota</taxon>
        <taxon>Hydrogenophilia</taxon>
        <taxon>Hydrogenophilales</taxon>
        <taxon>Hydrogenophilaceae</taxon>
        <taxon>Hydrogenophilus</taxon>
    </lineage>
</organism>
<name>A0A2Z6DZZ1_HYDTE</name>
<dbReference type="AlphaFoldDB" id="A0A2Z6DZZ1"/>
<dbReference type="NCBIfam" id="TIGR03596">
    <property type="entry name" value="GTPase_YlqF"/>
    <property type="match status" value="1"/>
</dbReference>
<evidence type="ECO:0000256" key="3">
    <source>
        <dbReference type="PIRNR" id="PIRNR006230"/>
    </source>
</evidence>
<evidence type="ECO:0000256" key="5">
    <source>
        <dbReference type="SAM" id="MobiDB-lite"/>
    </source>
</evidence>
<dbReference type="InterPro" id="IPR016478">
    <property type="entry name" value="GTPase_MTG1"/>
</dbReference>
<dbReference type="GO" id="GO:0003924">
    <property type="term" value="F:GTPase activity"/>
    <property type="evidence" value="ECO:0007669"/>
    <property type="project" value="TreeGrafter"/>
</dbReference>
<keyword evidence="8" id="KW-1185">Reference proteome</keyword>
<proteinExistence type="inferred from homology"/>
<feature type="binding site" evidence="4">
    <location>
        <position position="170"/>
    </location>
    <ligand>
        <name>GTP</name>
        <dbReference type="ChEBI" id="CHEBI:37565"/>
    </ligand>
</feature>
<evidence type="ECO:0000256" key="4">
    <source>
        <dbReference type="PIRSR" id="PIRSR006230-1"/>
    </source>
</evidence>
<dbReference type="GO" id="GO:0005525">
    <property type="term" value="F:GTP binding"/>
    <property type="evidence" value="ECO:0007669"/>
    <property type="project" value="UniProtKB-KW"/>
</dbReference>
<accession>A0A2Z6DZZ1</accession>
<dbReference type="RefSeq" id="WP_119336136.1">
    <property type="nucleotide sequence ID" value="NZ_AP018558.1"/>
</dbReference>
<keyword evidence="3" id="KW-0963">Cytoplasm</keyword>
<comment type="subcellular location">
    <subcellularLocation>
        <location evidence="3">Cytoplasm</location>
    </subcellularLocation>
</comment>